<reference evidence="5 6" key="2">
    <citation type="journal article" date="2015" name="Stand. Genomic Sci.">
        <title>Draft genome sequence of Cellulomonas carbonis T26(T) and comparative analysis of six Cellulomonas genomes.</title>
        <authorList>
            <person name="Zhuang W."/>
            <person name="Zhang S."/>
            <person name="Xia X."/>
            <person name="Wang G."/>
        </authorList>
    </citation>
    <scope>NUCLEOTIDE SEQUENCE [LARGE SCALE GENOMIC DNA]</scope>
    <source>
        <strain evidence="5 6">T26</strain>
    </source>
</reference>
<evidence type="ECO:0000256" key="1">
    <source>
        <dbReference type="ARBA" id="ARBA00023125"/>
    </source>
</evidence>
<feature type="DNA-binding region" description="H-T-H motif" evidence="2">
    <location>
        <begin position="60"/>
        <end position="79"/>
    </location>
</feature>
<organism evidence="5 6">
    <name type="scientific">Cellulomonas carbonis T26</name>
    <dbReference type="NCBI Taxonomy" id="947969"/>
    <lineage>
        <taxon>Bacteria</taxon>
        <taxon>Bacillati</taxon>
        <taxon>Actinomycetota</taxon>
        <taxon>Actinomycetes</taxon>
        <taxon>Micrococcales</taxon>
        <taxon>Cellulomonadaceae</taxon>
        <taxon>Cellulomonas</taxon>
    </lineage>
</organism>
<protein>
    <submittedName>
        <fullName evidence="5">TetR family transcriptional regulator</fullName>
    </submittedName>
</protein>
<dbReference type="SUPFAM" id="SSF46689">
    <property type="entry name" value="Homeodomain-like"/>
    <property type="match status" value="1"/>
</dbReference>
<feature type="compositionally biased region" description="Low complexity" evidence="3">
    <location>
        <begin position="7"/>
        <end position="19"/>
    </location>
</feature>
<feature type="region of interest" description="Disordered" evidence="3">
    <location>
        <begin position="231"/>
        <end position="290"/>
    </location>
</feature>
<accession>A0A0A0BYX7</accession>
<evidence type="ECO:0000313" key="5">
    <source>
        <dbReference type="EMBL" id="KGM12359.1"/>
    </source>
</evidence>
<comment type="caution">
    <text evidence="5">The sequence shown here is derived from an EMBL/GenBank/DDBJ whole genome shotgun (WGS) entry which is preliminary data.</text>
</comment>
<dbReference type="EMBL" id="AXCY01000005">
    <property type="protein sequence ID" value="KGM12359.1"/>
    <property type="molecule type" value="Genomic_DNA"/>
</dbReference>
<name>A0A0A0BYX7_9CELL</name>
<gene>
    <name evidence="5" type="ORF">N868_14855</name>
</gene>
<dbReference type="InterPro" id="IPR045823">
    <property type="entry name" value="TetR_C_32"/>
</dbReference>
<dbReference type="InterPro" id="IPR001647">
    <property type="entry name" value="HTH_TetR"/>
</dbReference>
<dbReference type="GO" id="GO:0003700">
    <property type="term" value="F:DNA-binding transcription factor activity"/>
    <property type="evidence" value="ECO:0007669"/>
    <property type="project" value="TreeGrafter"/>
</dbReference>
<dbReference type="PANTHER" id="PTHR30055:SF226">
    <property type="entry name" value="HTH-TYPE TRANSCRIPTIONAL REGULATOR PKSA"/>
    <property type="match status" value="1"/>
</dbReference>
<dbReference type="SUPFAM" id="SSF48498">
    <property type="entry name" value="Tetracyclin repressor-like, C-terminal domain"/>
    <property type="match status" value="1"/>
</dbReference>
<dbReference type="Gene3D" id="1.10.357.10">
    <property type="entry name" value="Tetracycline Repressor, domain 2"/>
    <property type="match status" value="1"/>
</dbReference>
<evidence type="ECO:0000259" key="4">
    <source>
        <dbReference type="PROSITE" id="PS50977"/>
    </source>
</evidence>
<dbReference type="PANTHER" id="PTHR30055">
    <property type="entry name" value="HTH-TYPE TRANSCRIPTIONAL REGULATOR RUTR"/>
    <property type="match status" value="1"/>
</dbReference>
<keyword evidence="6" id="KW-1185">Reference proteome</keyword>
<dbReference type="Pfam" id="PF00440">
    <property type="entry name" value="TetR_N"/>
    <property type="match status" value="1"/>
</dbReference>
<feature type="compositionally biased region" description="Low complexity" evidence="3">
    <location>
        <begin position="250"/>
        <end position="264"/>
    </location>
</feature>
<feature type="compositionally biased region" description="Basic and acidic residues" evidence="3">
    <location>
        <begin position="20"/>
        <end position="35"/>
    </location>
</feature>
<evidence type="ECO:0000256" key="2">
    <source>
        <dbReference type="PROSITE-ProRule" id="PRU00335"/>
    </source>
</evidence>
<dbReference type="Pfam" id="PF19344">
    <property type="entry name" value="TetR_C_32"/>
    <property type="match status" value="1"/>
</dbReference>
<dbReference type="InterPro" id="IPR050109">
    <property type="entry name" value="HTH-type_TetR-like_transc_reg"/>
</dbReference>
<evidence type="ECO:0000313" key="6">
    <source>
        <dbReference type="Proteomes" id="UP000029839"/>
    </source>
</evidence>
<feature type="domain" description="HTH tetR-type" evidence="4">
    <location>
        <begin position="38"/>
        <end position="97"/>
    </location>
</feature>
<dbReference type="PROSITE" id="PS50977">
    <property type="entry name" value="HTH_TETR_2"/>
    <property type="match status" value="1"/>
</dbReference>
<feature type="region of interest" description="Disordered" evidence="3">
    <location>
        <begin position="1"/>
        <end position="35"/>
    </location>
</feature>
<evidence type="ECO:0000256" key="3">
    <source>
        <dbReference type="SAM" id="MobiDB-lite"/>
    </source>
</evidence>
<dbReference type="AlphaFoldDB" id="A0A0A0BYX7"/>
<dbReference type="Proteomes" id="UP000029839">
    <property type="component" value="Unassembled WGS sequence"/>
</dbReference>
<dbReference type="GO" id="GO:0000976">
    <property type="term" value="F:transcription cis-regulatory region binding"/>
    <property type="evidence" value="ECO:0007669"/>
    <property type="project" value="TreeGrafter"/>
</dbReference>
<reference evidence="5 6" key="1">
    <citation type="submission" date="2013-08" db="EMBL/GenBank/DDBJ databases">
        <title>Genome sequencing of Cellulomonas carbonis T26.</title>
        <authorList>
            <person name="Chen F."/>
            <person name="Li Y."/>
            <person name="Wang G."/>
        </authorList>
    </citation>
    <scope>NUCLEOTIDE SEQUENCE [LARGE SCALE GENOMIC DNA]</scope>
    <source>
        <strain evidence="5 6">T26</strain>
    </source>
</reference>
<dbReference type="RefSeq" id="WP_229734549.1">
    <property type="nucleotide sequence ID" value="NZ_AXCY01000005.1"/>
</dbReference>
<dbReference type="InterPro" id="IPR036271">
    <property type="entry name" value="Tet_transcr_reg_TetR-rel_C_sf"/>
</dbReference>
<dbReference type="InterPro" id="IPR009057">
    <property type="entry name" value="Homeodomain-like_sf"/>
</dbReference>
<sequence length="290" mass="31132">MSRITSATTPGTATPVAAPRDVHAPVDGRSSRWDDHRVARRTELANVARKAVHRLGPDVSMEEIASEARTSKSIVYRYFADKSGLQAAVGEVVLEHMQARLDEAVTSATTPREGLRSMIGVYLEMVEGSPNVYWFVTRPAAEDASASLNRFLDSIAALIARPFVQLAQDRAGSAGLGEHLADVWAAGAVGFVRGAGDWWLAHRDAPDAPSREELVERVTAWLWAGPVGALSRAGAPDRTPSDPPADRVPDLTTSGLTTSGPTPDRTTGPDSDRTTHRPQVSAHLDDEEQS</sequence>
<keyword evidence="1 2" id="KW-0238">DNA-binding</keyword>
<proteinExistence type="predicted"/>